<dbReference type="AlphaFoldDB" id="A0A3S5A5Q1"/>
<comment type="caution">
    <text evidence="1">The sequence shown here is derived from an EMBL/GenBank/DDBJ whole genome shotgun (WGS) entry which is preliminary data.</text>
</comment>
<reference evidence="1" key="1">
    <citation type="submission" date="2018-11" db="EMBL/GenBank/DDBJ databases">
        <authorList>
            <consortium name="Pathogen Informatics"/>
        </authorList>
    </citation>
    <scope>NUCLEOTIDE SEQUENCE</scope>
</reference>
<name>A0A3S5A5Q1_9PLAT</name>
<dbReference type="EMBL" id="CAAALY010015275">
    <property type="protein sequence ID" value="VEL12609.1"/>
    <property type="molecule type" value="Genomic_DNA"/>
</dbReference>
<gene>
    <name evidence="1" type="ORF">PXEA_LOCUS6049</name>
</gene>
<proteinExistence type="predicted"/>
<accession>A0A3S5A5Q1</accession>
<evidence type="ECO:0000313" key="2">
    <source>
        <dbReference type="Proteomes" id="UP000784294"/>
    </source>
</evidence>
<protein>
    <submittedName>
        <fullName evidence="1">Uncharacterized protein</fullName>
    </submittedName>
</protein>
<dbReference type="Proteomes" id="UP000784294">
    <property type="component" value="Unassembled WGS sequence"/>
</dbReference>
<organism evidence="1 2">
    <name type="scientific">Protopolystoma xenopodis</name>
    <dbReference type="NCBI Taxonomy" id="117903"/>
    <lineage>
        <taxon>Eukaryota</taxon>
        <taxon>Metazoa</taxon>
        <taxon>Spiralia</taxon>
        <taxon>Lophotrochozoa</taxon>
        <taxon>Platyhelminthes</taxon>
        <taxon>Monogenea</taxon>
        <taxon>Polyopisthocotylea</taxon>
        <taxon>Polystomatidea</taxon>
        <taxon>Polystomatidae</taxon>
        <taxon>Protopolystoma</taxon>
    </lineage>
</organism>
<evidence type="ECO:0000313" key="1">
    <source>
        <dbReference type="EMBL" id="VEL12609.1"/>
    </source>
</evidence>
<keyword evidence="2" id="KW-1185">Reference proteome</keyword>
<sequence>MASQSNADCGPKPIEATATISGYEPETCSKELIEDTLDFVPVGLKYCFDRTYFVSVSFELICIISCIEKFTQCPSNNS</sequence>